<feature type="transmembrane region" description="Helical" evidence="10">
    <location>
        <begin position="21"/>
        <end position="46"/>
    </location>
</feature>
<dbReference type="InterPro" id="IPR017452">
    <property type="entry name" value="GPCR_Rhodpsn_7TM"/>
</dbReference>
<keyword evidence="6 10" id="KW-0472">Membrane</keyword>
<dbReference type="AlphaFoldDB" id="A0AAU9WRN9"/>
<evidence type="ECO:0000256" key="8">
    <source>
        <dbReference type="ARBA" id="ARBA00023224"/>
    </source>
</evidence>
<dbReference type="SMART" id="SM01381">
    <property type="entry name" value="7TM_GPCR_Srsx"/>
    <property type="match status" value="1"/>
</dbReference>
<evidence type="ECO:0000256" key="4">
    <source>
        <dbReference type="ARBA" id="ARBA00022989"/>
    </source>
</evidence>
<keyword evidence="13" id="KW-1185">Reference proteome</keyword>
<dbReference type="Gene3D" id="1.20.1070.10">
    <property type="entry name" value="Rhodopsin 7-helix transmembrane proteins"/>
    <property type="match status" value="1"/>
</dbReference>
<dbReference type="PROSITE" id="PS50262">
    <property type="entry name" value="G_PROTEIN_RECEP_F1_2"/>
    <property type="match status" value="1"/>
</dbReference>
<feature type="domain" description="G-protein coupled receptors family 1 profile" evidence="11">
    <location>
        <begin position="37"/>
        <end position="286"/>
    </location>
</feature>
<dbReference type="SUPFAM" id="SSF81321">
    <property type="entry name" value="Family A G protein-coupled receptor-like"/>
    <property type="match status" value="1"/>
</dbReference>
<name>A0AAU9WRN9_9CNID</name>
<keyword evidence="4 10" id="KW-1133">Transmembrane helix</keyword>
<evidence type="ECO:0000259" key="11">
    <source>
        <dbReference type="PROSITE" id="PS50262"/>
    </source>
</evidence>
<comment type="subcellular location">
    <subcellularLocation>
        <location evidence="1">Cell membrane</location>
        <topology evidence="1">Multi-pass membrane protein</topology>
    </subcellularLocation>
</comment>
<feature type="transmembrane region" description="Helical" evidence="10">
    <location>
        <begin position="233"/>
        <end position="250"/>
    </location>
</feature>
<evidence type="ECO:0000313" key="13">
    <source>
        <dbReference type="Proteomes" id="UP001159428"/>
    </source>
</evidence>
<evidence type="ECO:0000313" key="12">
    <source>
        <dbReference type="EMBL" id="CAH3123028.1"/>
    </source>
</evidence>
<evidence type="ECO:0000256" key="2">
    <source>
        <dbReference type="ARBA" id="ARBA00022475"/>
    </source>
</evidence>
<feature type="transmembrane region" description="Helical" evidence="10">
    <location>
        <begin position="58"/>
        <end position="84"/>
    </location>
</feature>
<dbReference type="InterPro" id="IPR050569">
    <property type="entry name" value="TAAR"/>
</dbReference>
<dbReference type="PROSITE" id="PS00237">
    <property type="entry name" value="G_PROTEIN_RECEP_F1_1"/>
    <property type="match status" value="1"/>
</dbReference>
<dbReference type="GO" id="GO:0005886">
    <property type="term" value="C:plasma membrane"/>
    <property type="evidence" value="ECO:0007669"/>
    <property type="project" value="UniProtKB-SubCell"/>
</dbReference>
<keyword evidence="2" id="KW-1003">Cell membrane</keyword>
<dbReference type="InterPro" id="IPR000276">
    <property type="entry name" value="GPCR_Rhodpsn"/>
</dbReference>
<feature type="transmembrane region" description="Helical" evidence="10">
    <location>
        <begin position="96"/>
        <end position="112"/>
    </location>
</feature>
<reference evidence="12 13" key="1">
    <citation type="submission" date="2022-05" db="EMBL/GenBank/DDBJ databases">
        <authorList>
            <consortium name="Genoscope - CEA"/>
            <person name="William W."/>
        </authorList>
    </citation>
    <scope>NUCLEOTIDE SEQUENCE [LARGE SCALE GENOMIC DNA]</scope>
</reference>
<feature type="transmembrane region" description="Helical" evidence="10">
    <location>
        <begin position="270"/>
        <end position="289"/>
    </location>
</feature>
<feature type="transmembrane region" description="Helical" evidence="10">
    <location>
        <begin position="133"/>
        <end position="156"/>
    </location>
</feature>
<protein>
    <recommendedName>
        <fullName evidence="11">G-protein coupled receptors family 1 profile domain-containing protein</fullName>
    </recommendedName>
</protein>
<proteinExistence type="inferred from homology"/>
<evidence type="ECO:0000256" key="7">
    <source>
        <dbReference type="ARBA" id="ARBA00023170"/>
    </source>
</evidence>
<keyword evidence="5 9" id="KW-0297">G-protein coupled receptor</keyword>
<keyword evidence="3 9" id="KW-0812">Transmembrane</keyword>
<evidence type="ECO:0000256" key="6">
    <source>
        <dbReference type="ARBA" id="ARBA00023136"/>
    </source>
</evidence>
<dbReference type="Proteomes" id="UP001159428">
    <property type="component" value="Unassembled WGS sequence"/>
</dbReference>
<comment type="caution">
    <text evidence="12">The sequence shown here is derived from an EMBL/GenBank/DDBJ whole genome shotgun (WGS) entry which is preliminary data.</text>
</comment>
<feature type="transmembrane region" description="Helical" evidence="10">
    <location>
        <begin position="176"/>
        <end position="196"/>
    </location>
</feature>
<dbReference type="PANTHER" id="PTHR24249:SF372">
    <property type="entry name" value="G-PROTEIN COUPLED RECEPTORS FAMILY 1 PROFILE DOMAIN-CONTAINING PROTEIN"/>
    <property type="match status" value="1"/>
</dbReference>
<dbReference type="PRINTS" id="PR00237">
    <property type="entry name" value="GPCRRHODOPSN"/>
</dbReference>
<sequence length="338" mass="38527">MENSTSNSTTTSSEFTSRVGVWYWILRGLLGLIILAGNTPVIYVIFRCHRLQKAANWFILSLSLADLFVGIFLIPVSSACALWTKTCNFYVLRRSFDLLLFVSIGNMCAMTADRYLFVVKPLTYQQNMTNSRVLLWILTAWIIPIISSLVPFAWKFSNASVDPIKASRIYGTLQTVLFNLLPCAVMLLIYGHIFSISRRHSRQIRALAKNQHLTHANRFNSLPRGLERSATRVFGLVVLIFVLCWMLSAYRNLCDYFSLPCQVTFEVVLTSRLLMITNSAINPFIYALLKEDIKQEVKKMCCGRKTRTAGVNSRIPSVYNHRKRGDLSDNLSVVIREN</sequence>
<evidence type="ECO:0000256" key="1">
    <source>
        <dbReference type="ARBA" id="ARBA00004651"/>
    </source>
</evidence>
<accession>A0AAU9WRN9</accession>
<comment type="similarity">
    <text evidence="9">Belongs to the G-protein coupled receptor 1 family.</text>
</comment>
<keyword evidence="8 9" id="KW-0807">Transducer</keyword>
<gene>
    <name evidence="12" type="ORF">PMEA_00009443</name>
</gene>
<evidence type="ECO:0000256" key="3">
    <source>
        <dbReference type="ARBA" id="ARBA00022692"/>
    </source>
</evidence>
<organism evidence="12 13">
    <name type="scientific">Pocillopora meandrina</name>
    <dbReference type="NCBI Taxonomy" id="46732"/>
    <lineage>
        <taxon>Eukaryota</taxon>
        <taxon>Metazoa</taxon>
        <taxon>Cnidaria</taxon>
        <taxon>Anthozoa</taxon>
        <taxon>Hexacorallia</taxon>
        <taxon>Scleractinia</taxon>
        <taxon>Astrocoeniina</taxon>
        <taxon>Pocilloporidae</taxon>
        <taxon>Pocillopora</taxon>
    </lineage>
</organism>
<dbReference type="PANTHER" id="PTHR24249">
    <property type="entry name" value="HISTAMINE RECEPTOR-RELATED G-PROTEIN COUPLED RECEPTOR"/>
    <property type="match status" value="1"/>
</dbReference>
<evidence type="ECO:0000256" key="5">
    <source>
        <dbReference type="ARBA" id="ARBA00023040"/>
    </source>
</evidence>
<evidence type="ECO:0000256" key="10">
    <source>
        <dbReference type="SAM" id="Phobius"/>
    </source>
</evidence>
<dbReference type="Pfam" id="PF00001">
    <property type="entry name" value="7tm_1"/>
    <property type="match status" value="1"/>
</dbReference>
<keyword evidence="7 9" id="KW-0675">Receptor</keyword>
<dbReference type="EMBL" id="CALNXJ010000019">
    <property type="protein sequence ID" value="CAH3123028.1"/>
    <property type="molecule type" value="Genomic_DNA"/>
</dbReference>
<evidence type="ECO:0000256" key="9">
    <source>
        <dbReference type="RuleBase" id="RU000688"/>
    </source>
</evidence>
<dbReference type="GO" id="GO:0004930">
    <property type="term" value="F:G protein-coupled receptor activity"/>
    <property type="evidence" value="ECO:0007669"/>
    <property type="project" value="UniProtKB-KW"/>
</dbReference>